<accession>A0A9J6A964</accession>
<name>A0A9J6A964_SOLCO</name>
<keyword evidence="2" id="KW-1185">Reference proteome</keyword>
<comment type="caution">
    <text evidence="1">The sequence shown here is derived from an EMBL/GenBank/DDBJ whole genome shotgun (WGS) entry which is preliminary data.</text>
</comment>
<gene>
    <name evidence="1" type="ORF">H5410_006243</name>
</gene>
<evidence type="ECO:0000313" key="1">
    <source>
        <dbReference type="EMBL" id="KAG5621025.1"/>
    </source>
</evidence>
<evidence type="ECO:0000313" key="2">
    <source>
        <dbReference type="Proteomes" id="UP000824120"/>
    </source>
</evidence>
<sequence length="132" mass="16038">MYYVWYYLVLCLVEFYFQEFPYFQTDHQGLQPNYLSSVKSYAQGERVYCRFFSISMECKDLQVYFPTINYITIEKLKEFNLKATGRFYNEDFKVLDHDHDWVLMTKARSKSNILKDKILDIELHKMEATEET</sequence>
<reference evidence="1 2" key="1">
    <citation type="submission" date="2020-09" db="EMBL/GenBank/DDBJ databases">
        <title>De no assembly of potato wild relative species, Solanum commersonii.</title>
        <authorList>
            <person name="Cho K."/>
        </authorList>
    </citation>
    <scope>NUCLEOTIDE SEQUENCE [LARGE SCALE GENOMIC DNA]</scope>
    <source>
        <strain evidence="1">LZ3.2</strain>
        <tissue evidence="1">Leaf</tissue>
    </source>
</reference>
<proteinExistence type="predicted"/>
<organism evidence="1 2">
    <name type="scientific">Solanum commersonii</name>
    <name type="common">Commerson's wild potato</name>
    <name type="synonym">Commerson's nightshade</name>
    <dbReference type="NCBI Taxonomy" id="4109"/>
    <lineage>
        <taxon>Eukaryota</taxon>
        <taxon>Viridiplantae</taxon>
        <taxon>Streptophyta</taxon>
        <taxon>Embryophyta</taxon>
        <taxon>Tracheophyta</taxon>
        <taxon>Spermatophyta</taxon>
        <taxon>Magnoliopsida</taxon>
        <taxon>eudicotyledons</taxon>
        <taxon>Gunneridae</taxon>
        <taxon>Pentapetalae</taxon>
        <taxon>asterids</taxon>
        <taxon>lamiids</taxon>
        <taxon>Solanales</taxon>
        <taxon>Solanaceae</taxon>
        <taxon>Solanoideae</taxon>
        <taxon>Solaneae</taxon>
        <taxon>Solanum</taxon>
    </lineage>
</organism>
<dbReference type="AlphaFoldDB" id="A0A9J6A964"/>
<protein>
    <submittedName>
        <fullName evidence="1">Uncharacterized protein</fullName>
    </submittedName>
</protein>
<dbReference type="EMBL" id="JACXVP010000002">
    <property type="protein sequence ID" value="KAG5621025.1"/>
    <property type="molecule type" value="Genomic_DNA"/>
</dbReference>
<dbReference type="Proteomes" id="UP000824120">
    <property type="component" value="Chromosome 2"/>
</dbReference>